<name>A0ABD3QW49_9STRA</name>
<keyword evidence="2" id="KW-0472">Membrane</keyword>
<dbReference type="Proteomes" id="UP001516023">
    <property type="component" value="Unassembled WGS sequence"/>
</dbReference>
<keyword evidence="2" id="KW-1133">Transmembrane helix</keyword>
<accession>A0ABD3QW49</accession>
<feature type="region of interest" description="Disordered" evidence="1">
    <location>
        <begin position="1"/>
        <end position="20"/>
    </location>
</feature>
<feature type="region of interest" description="Disordered" evidence="1">
    <location>
        <begin position="36"/>
        <end position="58"/>
    </location>
</feature>
<reference evidence="3 4" key="1">
    <citation type="journal article" date="2020" name="G3 (Bethesda)">
        <title>Improved Reference Genome for Cyclotella cryptica CCMP332, a Model for Cell Wall Morphogenesis, Salinity Adaptation, and Lipid Production in Diatoms (Bacillariophyta).</title>
        <authorList>
            <person name="Roberts W.R."/>
            <person name="Downey K.M."/>
            <person name="Ruck E.C."/>
            <person name="Traller J.C."/>
            <person name="Alverson A.J."/>
        </authorList>
    </citation>
    <scope>NUCLEOTIDE SEQUENCE [LARGE SCALE GENOMIC DNA]</scope>
    <source>
        <strain evidence="3 4">CCMP332</strain>
    </source>
</reference>
<proteinExistence type="predicted"/>
<keyword evidence="4" id="KW-1185">Reference proteome</keyword>
<keyword evidence="2" id="KW-0812">Transmembrane</keyword>
<feature type="compositionally biased region" description="Basic residues" evidence="1">
    <location>
        <begin position="1"/>
        <end position="12"/>
    </location>
</feature>
<evidence type="ECO:0000256" key="2">
    <source>
        <dbReference type="SAM" id="Phobius"/>
    </source>
</evidence>
<comment type="caution">
    <text evidence="3">The sequence shown here is derived from an EMBL/GenBank/DDBJ whole genome shotgun (WGS) entry which is preliminary data.</text>
</comment>
<organism evidence="3 4">
    <name type="scientific">Cyclotella cryptica</name>
    <dbReference type="NCBI Taxonomy" id="29204"/>
    <lineage>
        <taxon>Eukaryota</taxon>
        <taxon>Sar</taxon>
        <taxon>Stramenopiles</taxon>
        <taxon>Ochrophyta</taxon>
        <taxon>Bacillariophyta</taxon>
        <taxon>Coscinodiscophyceae</taxon>
        <taxon>Thalassiosirophycidae</taxon>
        <taxon>Stephanodiscales</taxon>
        <taxon>Stephanodiscaceae</taxon>
        <taxon>Cyclotella</taxon>
    </lineage>
</organism>
<gene>
    <name evidence="3" type="ORF">HJC23_001789</name>
</gene>
<protein>
    <submittedName>
        <fullName evidence="3">Uncharacterized protein</fullName>
    </submittedName>
</protein>
<dbReference type="EMBL" id="JABMIG020000021">
    <property type="protein sequence ID" value="KAL3802245.1"/>
    <property type="molecule type" value="Genomic_DNA"/>
</dbReference>
<sequence length="158" mass="18196">MHHRHHRRHHNARSYQPCRGRQYDYANQQTQRRFCPLSLKTSNGSDKNEAATTDQDERIPNDLGLEIVRGRGDELSDETWRDIEEGAPTKFEVMKSLLGINVFTYILAVFIAFFLSMNAIYGPGWLGQFLGWENVGTFTRVSDSLPMEVDLSGEQYLL</sequence>
<feature type="compositionally biased region" description="Polar residues" evidence="1">
    <location>
        <begin position="39"/>
        <end position="53"/>
    </location>
</feature>
<evidence type="ECO:0000313" key="3">
    <source>
        <dbReference type="EMBL" id="KAL3802245.1"/>
    </source>
</evidence>
<evidence type="ECO:0000313" key="4">
    <source>
        <dbReference type="Proteomes" id="UP001516023"/>
    </source>
</evidence>
<evidence type="ECO:0000256" key="1">
    <source>
        <dbReference type="SAM" id="MobiDB-lite"/>
    </source>
</evidence>
<feature type="transmembrane region" description="Helical" evidence="2">
    <location>
        <begin position="98"/>
        <end position="121"/>
    </location>
</feature>
<dbReference type="AlphaFoldDB" id="A0ABD3QW49"/>